<dbReference type="PROSITE" id="PS00436">
    <property type="entry name" value="PEROXIDASE_2"/>
    <property type="match status" value="1"/>
</dbReference>
<gene>
    <name evidence="8" type="primary">CCP2</name>
    <name evidence="8" type="ORF">SPIL2461_LOCUS2090</name>
</gene>
<dbReference type="GO" id="GO:0034599">
    <property type="term" value="P:cellular response to oxidative stress"/>
    <property type="evidence" value="ECO:0007669"/>
    <property type="project" value="InterPro"/>
</dbReference>
<evidence type="ECO:0000256" key="4">
    <source>
        <dbReference type="ARBA" id="ARBA00023002"/>
    </source>
</evidence>
<evidence type="ECO:0000256" key="5">
    <source>
        <dbReference type="ARBA" id="ARBA00023004"/>
    </source>
</evidence>
<dbReference type="PROSITE" id="PS50873">
    <property type="entry name" value="PEROXIDASE_4"/>
    <property type="match status" value="1"/>
</dbReference>
<reference evidence="8" key="1">
    <citation type="submission" date="2021-02" db="EMBL/GenBank/DDBJ databases">
        <authorList>
            <person name="Dougan E. K."/>
            <person name="Rhodes N."/>
            <person name="Thang M."/>
            <person name="Chan C."/>
        </authorList>
    </citation>
    <scope>NUCLEOTIDE SEQUENCE</scope>
</reference>
<dbReference type="InterPro" id="IPR044831">
    <property type="entry name" value="Ccp1-like"/>
</dbReference>
<feature type="domain" description="Plant heme peroxidase family profile" evidence="7">
    <location>
        <begin position="200"/>
        <end position="450"/>
    </location>
</feature>
<dbReference type="Gene3D" id="1.10.420.10">
    <property type="entry name" value="Peroxidase, domain 2"/>
    <property type="match status" value="1"/>
</dbReference>
<comment type="caution">
    <text evidence="8">The sequence shown here is derived from an EMBL/GenBank/DDBJ whole genome shotgun (WGS) entry which is preliminary data.</text>
</comment>
<dbReference type="InterPro" id="IPR019794">
    <property type="entry name" value="Peroxidases_AS"/>
</dbReference>
<dbReference type="GO" id="GO:0004601">
    <property type="term" value="F:peroxidase activity"/>
    <property type="evidence" value="ECO:0007669"/>
    <property type="project" value="UniProtKB-KW"/>
</dbReference>
<dbReference type="InterPro" id="IPR002016">
    <property type="entry name" value="Haem_peroxidase"/>
</dbReference>
<evidence type="ECO:0000256" key="6">
    <source>
        <dbReference type="RuleBase" id="RU004241"/>
    </source>
</evidence>
<dbReference type="SUPFAM" id="SSF48113">
    <property type="entry name" value="Heme-dependent peroxidases"/>
    <property type="match status" value="1"/>
</dbReference>
<dbReference type="PRINTS" id="PR00458">
    <property type="entry name" value="PEROXIDASE"/>
</dbReference>
<evidence type="ECO:0000256" key="1">
    <source>
        <dbReference type="ARBA" id="ARBA00022559"/>
    </source>
</evidence>
<comment type="similarity">
    <text evidence="6">Belongs to the peroxidase family.</text>
</comment>
<dbReference type="PRINTS" id="PR00459">
    <property type="entry name" value="ASPEROXIDASE"/>
</dbReference>
<dbReference type="InterPro" id="IPR010255">
    <property type="entry name" value="Haem_peroxidase_sf"/>
</dbReference>
<evidence type="ECO:0000313" key="8">
    <source>
        <dbReference type="EMBL" id="CAE7207844.1"/>
    </source>
</evidence>
<keyword evidence="5" id="KW-0408">Iron</keyword>
<dbReference type="Proteomes" id="UP000649617">
    <property type="component" value="Unassembled WGS sequence"/>
</dbReference>
<dbReference type="Gene3D" id="1.10.520.10">
    <property type="match status" value="1"/>
</dbReference>
<keyword evidence="9" id="KW-1185">Reference proteome</keyword>
<dbReference type="PANTHER" id="PTHR31356:SF36">
    <property type="entry name" value="L-ASCORBATE PEROXIDASE 3"/>
    <property type="match status" value="1"/>
</dbReference>
<dbReference type="GO" id="GO:0042744">
    <property type="term" value="P:hydrogen peroxide catabolic process"/>
    <property type="evidence" value="ECO:0007669"/>
    <property type="project" value="TreeGrafter"/>
</dbReference>
<dbReference type="GO" id="GO:0020037">
    <property type="term" value="F:heme binding"/>
    <property type="evidence" value="ECO:0007669"/>
    <property type="project" value="InterPro"/>
</dbReference>
<evidence type="ECO:0000313" key="9">
    <source>
        <dbReference type="Proteomes" id="UP000649617"/>
    </source>
</evidence>
<dbReference type="OrthoDB" id="407695at2759"/>
<keyword evidence="1" id="KW-0575">Peroxidase</keyword>
<evidence type="ECO:0000256" key="3">
    <source>
        <dbReference type="ARBA" id="ARBA00022723"/>
    </source>
</evidence>
<dbReference type="EMBL" id="CAJNIZ010002224">
    <property type="protein sequence ID" value="CAE7207844.1"/>
    <property type="molecule type" value="Genomic_DNA"/>
</dbReference>
<dbReference type="Pfam" id="PF00141">
    <property type="entry name" value="peroxidase"/>
    <property type="match status" value="1"/>
</dbReference>
<protein>
    <submittedName>
        <fullName evidence="8">CCP2 protein</fullName>
    </submittedName>
</protein>
<proteinExistence type="inferred from homology"/>
<organism evidence="8 9">
    <name type="scientific">Symbiodinium pilosum</name>
    <name type="common">Dinoflagellate</name>
    <dbReference type="NCBI Taxonomy" id="2952"/>
    <lineage>
        <taxon>Eukaryota</taxon>
        <taxon>Sar</taxon>
        <taxon>Alveolata</taxon>
        <taxon>Dinophyceae</taxon>
        <taxon>Suessiales</taxon>
        <taxon>Symbiodiniaceae</taxon>
        <taxon>Symbiodinium</taxon>
    </lineage>
</organism>
<dbReference type="GO" id="GO:0046872">
    <property type="term" value="F:metal ion binding"/>
    <property type="evidence" value="ECO:0007669"/>
    <property type="project" value="UniProtKB-KW"/>
</dbReference>
<evidence type="ECO:0000256" key="2">
    <source>
        <dbReference type="ARBA" id="ARBA00022617"/>
    </source>
</evidence>
<dbReference type="PANTHER" id="PTHR31356">
    <property type="entry name" value="THYLAKOID LUMENAL 29 KDA PROTEIN, CHLOROPLASTIC-RELATED"/>
    <property type="match status" value="1"/>
</dbReference>
<sequence>MARRSALLLSAGVLGIVSWLLTSSFQLQTFVAPRPSTILRRGQTACHAIGTKTRELLFQPGQRVTLKGPPAMAGSQGIVVGPALGNAFAIQFDNGSIFHIETHNIEGAGTQAAAQIDFNAVRADLKNLMDDPNWDDGSYGPLLIRLAWHSSGTYSKYTNTGGSEGAAMRFVHGAEAKDPENAGLAHAIKYLQPIKDKYPLMSYSDMWILAAYVAIEHMGGPSIEFKPGRVDTPNEKGPEWDGPVIDGKASSRLPHAEYGLVEGFDRDKVLDSEGRILGWERLAQHMRDVFYRMGFNDREIVALMTGGHLWGRCHPEHSGYAGPWVEEMTKWSNEYAADMIEDPWRMVSHSDTWLDTIGAEELRPAPGKRQYVNKFPPAEGGSGLDDPNQMMLVADMVLLWDPAFRQTLEEYAVDDTGSDDNHALRRDFAAAYKKLTELGTRTLTACPFAH</sequence>
<keyword evidence="2" id="KW-0349">Heme</keyword>
<evidence type="ECO:0000259" key="7">
    <source>
        <dbReference type="PROSITE" id="PS50873"/>
    </source>
</evidence>
<dbReference type="AlphaFoldDB" id="A0A812JPR8"/>
<keyword evidence="4" id="KW-0560">Oxidoreductase</keyword>
<name>A0A812JPR8_SYMPI</name>
<keyword evidence="3" id="KW-0479">Metal-binding</keyword>
<dbReference type="InterPro" id="IPR002207">
    <property type="entry name" value="Peroxidase_I"/>
</dbReference>
<dbReference type="GO" id="GO:0000302">
    <property type="term" value="P:response to reactive oxygen species"/>
    <property type="evidence" value="ECO:0007669"/>
    <property type="project" value="TreeGrafter"/>
</dbReference>
<accession>A0A812JPR8</accession>